<keyword evidence="1" id="KW-0472">Membrane</keyword>
<dbReference type="EMBL" id="JACBYE010000020">
    <property type="protein sequence ID" value="NYS93773.1"/>
    <property type="molecule type" value="Genomic_DNA"/>
</dbReference>
<evidence type="ECO:0000313" key="2">
    <source>
        <dbReference type="EMBL" id="NYS93773.1"/>
    </source>
</evidence>
<keyword evidence="1" id="KW-0812">Transmembrane</keyword>
<reference evidence="2 3" key="1">
    <citation type="submission" date="2020-07" db="EMBL/GenBank/DDBJ databases">
        <title>MOT database genomes.</title>
        <authorList>
            <person name="Joseph S."/>
            <person name="Aduse-Opoku J."/>
            <person name="Hashim A."/>
            <person name="Wade W."/>
            <person name="Curtis M."/>
        </authorList>
    </citation>
    <scope>NUCLEOTIDE SEQUENCE [LARGE SCALE GENOMIC DNA]</scope>
    <source>
        <strain evidence="2 3">DSM 100099</strain>
    </source>
</reference>
<proteinExistence type="predicted"/>
<evidence type="ECO:0000256" key="1">
    <source>
        <dbReference type="SAM" id="Phobius"/>
    </source>
</evidence>
<dbReference type="Proteomes" id="UP000561011">
    <property type="component" value="Unassembled WGS sequence"/>
</dbReference>
<protein>
    <submittedName>
        <fullName evidence="2">Potassium-transporting ATPase subunit F</fullName>
    </submittedName>
</protein>
<feature type="transmembrane region" description="Helical" evidence="1">
    <location>
        <begin position="6"/>
        <end position="24"/>
    </location>
</feature>
<keyword evidence="1" id="KW-1133">Transmembrane helix</keyword>
<accession>A0A853EWR9</accession>
<dbReference type="RefSeq" id="WP_156382663.1">
    <property type="nucleotide sequence ID" value="NZ_JACBYE010000020.1"/>
</dbReference>
<organism evidence="2 3">
    <name type="scientific">Sanguibacter inulinus</name>
    <dbReference type="NCBI Taxonomy" id="60922"/>
    <lineage>
        <taxon>Bacteria</taxon>
        <taxon>Bacillati</taxon>
        <taxon>Actinomycetota</taxon>
        <taxon>Actinomycetes</taxon>
        <taxon>Micrococcales</taxon>
        <taxon>Sanguibacteraceae</taxon>
        <taxon>Sanguibacter</taxon>
    </lineage>
</organism>
<comment type="caution">
    <text evidence="2">The sequence shown here is derived from an EMBL/GenBank/DDBJ whole genome shotgun (WGS) entry which is preliminary data.</text>
</comment>
<sequence>MSAADWVALAVSVVVLGYLFTVLLRAGRGR</sequence>
<name>A0A853EWR9_9MICO</name>
<gene>
    <name evidence="2" type="ORF">HZZ10_09595</name>
</gene>
<dbReference type="AlphaFoldDB" id="A0A853EWR9"/>
<keyword evidence="3" id="KW-1185">Reference proteome</keyword>
<evidence type="ECO:0000313" key="3">
    <source>
        <dbReference type="Proteomes" id="UP000561011"/>
    </source>
</evidence>